<comment type="caution">
    <text evidence="3">The sequence shown here is derived from an EMBL/GenBank/DDBJ whole genome shotgun (WGS) entry which is preliminary data.</text>
</comment>
<gene>
    <name evidence="2" type="ORF">GGD45_002867</name>
    <name evidence="3" type="ORF">GXW80_27200</name>
</gene>
<dbReference type="EC" id="2.7.1.2" evidence="2"/>
<reference evidence="2 5" key="2">
    <citation type="submission" date="2020-08" db="EMBL/GenBank/DDBJ databases">
        <title>Genomic Encyclopedia of Type Strains, Phase IV (KMG-V): Genome sequencing to study the core and pangenomes of soil and plant-associated prokaryotes.</title>
        <authorList>
            <person name="Whitman W."/>
        </authorList>
    </citation>
    <scope>NUCLEOTIDE SEQUENCE [LARGE SCALE GENOMIC DNA]</scope>
    <source>
        <strain evidence="2 5">SEMIA 4059</strain>
    </source>
</reference>
<dbReference type="SUPFAM" id="SSF52540">
    <property type="entry name" value="P-loop containing nucleoside triphosphate hydrolases"/>
    <property type="match status" value="1"/>
</dbReference>
<sequence>MADIAIGVDIGGTNIRAALVSVQGEILAKVSERTPTDPLLALERVIAMARALDTPEVLGIGVGIPGRVDVDSREILSGGILNLSGLDFVRRIEAALGKPVVIENDCSMALIAEMRIGGAKGYQNVAMLTIGTGIGGAVAHAGRIYHGHKAAGQLGHICVSQDGPPCPCGRRGCVETFSSGTALRRHIAEAGLSVVTIKEVFDMAAEGDDAAVRVLRQWAVPLRAALDNIAATMDPEVILLGGGLGCDAARALADLPAVAPWFCPAILPAKLADDAGVIGAGLSIFTADAPSQEKRARGKRARGKRAVLVNGVPASGKSRLAKALSDRTGWPILSLDGIKNPFLQHIGPVDRDFNRTLGKASYQAIWSIIADAPAGSTFIIDAWFGFQPKAQLENYIDAAKVGDVAELWCKVPGTVAGERYASRLKERLPGHPGAEYVPELITLADRAEPMGCGAVMTVEQTKEPDMEVILAWVWQVFDRQ</sequence>
<keyword evidence="5" id="KW-1185">Reference proteome</keyword>
<protein>
    <submittedName>
        <fullName evidence="2">Glucokinase</fullName>
        <ecNumber evidence="2">2.7.1.2</ecNumber>
    </submittedName>
    <submittedName>
        <fullName evidence="3">ROK family protein</fullName>
    </submittedName>
</protein>
<dbReference type="Gene3D" id="3.30.420.40">
    <property type="match status" value="2"/>
</dbReference>
<proteinExistence type="inferred from homology"/>
<dbReference type="SUPFAM" id="SSF53067">
    <property type="entry name" value="Actin-like ATPase domain"/>
    <property type="match status" value="1"/>
</dbReference>
<dbReference type="InterPro" id="IPR000600">
    <property type="entry name" value="ROK"/>
</dbReference>
<dbReference type="PANTHER" id="PTHR18964:SF149">
    <property type="entry name" value="BIFUNCTIONAL UDP-N-ACETYLGLUCOSAMINE 2-EPIMERASE_N-ACETYLMANNOSAMINE KINASE"/>
    <property type="match status" value="1"/>
</dbReference>
<evidence type="ECO:0000313" key="2">
    <source>
        <dbReference type="EMBL" id="MBB6492460.1"/>
    </source>
</evidence>
<keyword evidence="2" id="KW-0808">Transferase</keyword>
<dbReference type="Pfam" id="PF00480">
    <property type="entry name" value="ROK"/>
    <property type="match status" value="1"/>
</dbReference>
<accession>A0A6P1CC75</accession>
<dbReference type="GO" id="GO:0004340">
    <property type="term" value="F:glucokinase activity"/>
    <property type="evidence" value="ECO:0007669"/>
    <property type="project" value="UniProtKB-EC"/>
</dbReference>
<evidence type="ECO:0000313" key="4">
    <source>
        <dbReference type="Proteomes" id="UP000471190"/>
    </source>
</evidence>
<dbReference type="EMBL" id="JACHBF010000007">
    <property type="protein sequence ID" value="MBB6492460.1"/>
    <property type="molecule type" value="Genomic_DNA"/>
</dbReference>
<dbReference type="InterPro" id="IPR049874">
    <property type="entry name" value="ROK_cs"/>
</dbReference>
<dbReference type="PANTHER" id="PTHR18964">
    <property type="entry name" value="ROK (REPRESSOR, ORF, KINASE) FAMILY"/>
    <property type="match status" value="1"/>
</dbReference>
<organism evidence="3 4">
    <name type="scientific">Rhizobium tropici</name>
    <dbReference type="NCBI Taxonomy" id="398"/>
    <lineage>
        <taxon>Bacteria</taxon>
        <taxon>Pseudomonadati</taxon>
        <taxon>Pseudomonadota</taxon>
        <taxon>Alphaproteobacteria</taxon>
        <taxon>Hyphomicrobiales</taxon>
        <taxon>Rhizobiaceae</taxon>
        <taxon>Rhizobium/Agrobacterium group</taxon>
        <taxon>Rhizobium</taxon>
    </lineage>
</organism>
<dbReference type="RefSeq" id="WP_015343068.1">
    <property type="nucleotide sequence ID" value="NZ_JAADZA010000049.1"/>
</dbReference>
<dbReference type="InterPro" id="IPR027417">
    <property type="entry name" value="P-loop_NTPase"/>
</dbReference>
<evidence type="ECO:0000256" key="1">
    <source>
        <dbReference type="ARBA" id="ARBA00006479"/>
    </source>
</evidence>
<dbReference type="AlphaFoldDB" id="A0A6P1CC75"/>
<dbReference type="Proteomes" id="UP000471190">
    <property type="component" value="Unassembled WGS sequence"/>
</dbReference>
<evidence type="ECO:0000313" key="5">
    <source>
        <dbReference type="Proteomes" id="UP000526625"/>
    </source>
</evidence>
<dbReference type="Gene3D" id="3.40.50.300">
    <property type="entry name" value="P-loop containing nucleotide triphosphate hydrolases"/>
    <property type="match status" value="1"/>
</dbReference>
<name>A0A6P1CC75_RHITR</name>
<dbReference type="PROSITE" id="PS01125">
    <property type="entry name" value="ROK"/>
    <property type="match status" value="1"/>
</dbReference>
<dbReference type="Proteomes" id="UP000526625">
    <property type="component" value="Unassembled WGS sequence"/>
</dbReference>
<reference evidence="3 4" key="1">
    <citation type="submission" date="2020-02" db="EMBL/GenBank/DDBJ databases">
        <title>Draft genome sequence of Rhizobium tropici.</title>
        <authorList>
            <person name="Khayi S."/>
            <person name="Jemo M."/>
        </authorList>
    </citation>
    <scope>NUCLEOTIDE SEQUENCE [LARGE SCALE GENOMIC DNA]</scope>
    <source>
        <strain evidence="3 4">A12</strain>
    </source>
</reference>
<dbReference type="InterPro" id="IPR043129">
    <property type="entry name" value="ATPase_NBD"/>
</dbReference>
<dbReference type="EMBL" id="JAADZA010000049">
    <property type="protein sequence ID" value="NEV14668.1"/>
    <property type="molecule type" value="Genomic_DNA"/>
</dbReference>
<evidence type="ECO:0000313" key="3">
    <source>
        <dbReference type="EMBL" id="NEV14668.1"/>
    </source>
</evidence>
<comment type="similarity">
    <text evidence="1">Belongs to the ROK (NagC/XylR) family.</text>
</comment>